<name>A0ABQ5KYD6_9EUKA</name>
<feature type="region of interest" description="Disordered" evidence="1">
    <location>
        <begin position="34"/>
        <end position="57"/>
    </location>
</feature>
<feature type="region of interest" description="Disordered" evidence="1">
    <location>
        <begin position="265"/>
        <end position="383"/>
    </location>
</feature>
<feature type="region of interest" description="Disordered" evidence="1">
    <location>
        <begin position="567"/>
        <end position="588"/>
    </location>
</feature>
<comment type="caution">
    <text evidence="2">The sequence shown here is derived from an EMBL/GenBank/DDBJ whole genome shotgun (WGS) entry which is preliminary data.</text>
</comment>
<feature type="compositionally biased region" description="Acidic residues" evidence="1">
    <location>
        <begin position="274"/>
        <end position="287"/>
    </location>
</feature>
<evidence type="ECO:0000313" key="3">
    <source>
        <dbReference type="Proteomes" id="UP001057375"/>
    </source>
</evidence>
<evidence type="ECO:0000313" key="2">
    <source>
        <dbReference type="EMBL" id="GKT36673.1"/>
    </source>
</evidence>
<proteinExistence type="predicted"/>
<evidence type="ECO:0000256" key="1">
    <source>
        <dbReference type="SAM" id="MobiDB-lite"/>
    </source>
</evidence>
<feature type="compositionally biased region" description="Acidic residues" evidence="1">
    <location>
        <begin position="326"/>
        <end position="357"/>
    </location>
</feature>
<accession>A0ABQ5KYD6</accession>
<feature type="compositionally biased region" description="Low complexity" evidence="1">
    <location>
        <begin position="358"/>
        <end position="376"/>
    </location>
</feature>
<gene>
    <name evidence="2" type="ORF">ADUPG1_009590</name>
</gene>
<feature type="compositionally biased region" description="Polar residues" evidence="1">
    <location>
        <begin position="34"/>
        <end position="53"/>
    </location>
</feature>
<dbReference type="Proteomes" id="UP001057375">
    <property type="component" value="Unassembled WGS sequence"/>
</dbReference>
<sequence>MVSKYHYFPSHFSGIASKGTPIIDETIHSEAQSHFKPSSPFLSNQQTQSSSVRSDYKSPHLNASMGRESLELSFPIITPKLSSSSFLELRCEEFSQALDYYKLIESKEKQYLINSLVLLCHIRSWRNVESMKKFQSDAHEHYLHKSRQIAKKYEIMQKEALKRKKTASSVLDEVVRITSSSGKVVRHIPSGVRIVTTPQEEREKEDIISKDLDHLPKTKIRRGKRSLKNIDKPTHGQIRKSRQVSIDAKDIDSKYLSLRADKNAGEVRSSYADSEAEDEGIIEESEEEKQLSKSTKDEDNEKPSSVVIGKRRRASVPLRLKIGENSEGDDEGEEEQSSLGEDISDESESSESSDELSSDVSASLEENEESSISPSSTKPKDIDGKYTAKERAFLDSLPDFHHLACFDHPHPSIPEIEAFIMKHGLDEAQILSLPPEIRANPPLYFISTLHNPKRPIPRIGIEPYYYVASFVQNGFIRDRALVDHLSKVTKRGFTKIRQWIQNRVGKGFSAEHMSIMLVFDKRGTIAFEKERREKTGEYWGGSKVPPDELKQREREILKRREQRKLKLRLSKEAERTKGGRGKGKKKTK</sequence>
<reference evidence="2" key="1">
    <citation type="submission" date="2022-03" db="EMBL/GenBank/DDBJ databases">
        <title>Draft genome sequence of Aduncisulcus paluster, a free-living microaerophilic Fornicata.</title>
        <authorList>
            <person name="Yuyama I."/>
            <person name="Kume K."/>
            <person name="Tamura T."/>
            <person name="Inagaki Y."/>
            <person name="Hashimoto T."/>
        </authorList>
    </citation>
    <scope>NUCLEOTIDE SEQUENCE</scope>
    <source>
        <strain evidence="2">NY0171</strain>
    </source>
</reference>
<feature type="compositionally biased region" description="Basic residues" evidence="1">
    <location>
        <begin position="578"/>
        <end position="588"/>
    </location>
</feature>
<keyword evidence="3" id="KW-1185">Reference proteome</keyword>
<dbReference type="EMBL" id="BQXS01011278">
    <property type="protein sequence ID" value="GKT36673.1"/>
    <property type="molecule type" value="Genomic_DNA"/>
</dbReference>
<protein>
    <submittedName>
        <fullName evidence="2">Uncharacterized protein</fullName>
    </submittedName>
</protein>
<feature type="compositionally biased region" description="Basic and acidic residues" evidence="1">
    <location>
        <begin position="288"/>
        <end position="302"/>
    </location>
</feature>
<organism evidence="2 3">
    <name type="scientific">Aduncisulcus paluster</name>
    <dbReference type="NCBI Taxonomy" id="2918883"/>
    <lineage>
        <taxon>Eukaryota</taxon>
        <taxon>Metamonada</taxon>
        <taxon>Carpediemonas-like organisms</taxon>
        <taxon>Aduncisulcus</taxon>
    </lineage>
</organism>